<dbReference type="AlphaFoldDB" id="A0A084Y5M7"/>
<dbReference type="Proteomes" id="UP000019812">
    <property type="component" value="Unassembled WGS sequence"/>
</dbReference>
<dbReference type="STRING" id="1457154.CAPSK01_000420"/>
<proteinExistence type="predicted"/>
<evidence type="ECO:0000313" key="2">
    <source>
        <dbReference type="EMBL" id="KFB70021.1"/>
    </source>
</evidence>
<reference evidence="2 3" key="1">
    <citation type="submission" date="2014-07" db="EMBL/GenBank/DDBJ databases">
        <title>Expanding our view of genomic diversity in Candidatus Accumulibacter clades.</title>
        <authorList>
            <person name="Skennerton C.T."/>
            <person name="Barr J.J."/>
            <person name="Slater F.R."/>
            <person name="Bond P.L."/>
            <person name="Tyson G.W."/>
        </authorList>
    </citation>
    <scope>NUCLEOTIDE SEQUENCE [LARGE SCALE GENOMIC DNA]</scope>
    <source>
        <strain evidence="3">SK-01</strain>
    </source>
</reference>
<feature type="compositionally biased region" description="Polar residues" evidence="1">
    <location>
        <begin position="67"/>
        <end position="81"/>
    </location>
</feature>
<evidence type="ECO:0000313" key="3">
    <source>
        <dbReference type="Proteomes" id="UP000019812"/>
    </source>
</evidence>
<name>A0A084Y5M7_9PROT</name>
<feature type="region of interest" description="Disordered" evidence="1">
    <location>
        <begin position="58"/>
        <end position="82"/>
    </location>
</feature>
<feature type="region of interest" description="Disordered" evidence="1">
    <location>
        <begin position="101"/>
        <end position="130"/>
    </location>
</feature>
<organism evidence="2 3">
    <name type="scientific">Candidatus Accumulibacter vicinus</name>
    <dbReference type="NCBI Taxonomy" id="2954382"/>
    <lineage>
        <taxon>Bacteria</taxon>
        <taxon>Pseudomonadati</taxon>
        <taxon>Pseudomonadota</taxon>
        <taxon>Betaproteobacteria</taxon>
        <taxon>Candidatus Accumulibacter</taxon>
    </lineage>
</organism>
<dbReference type="EMBL" id="JDSS02000006">
    <property type="protein sequence ID" value="KFB70021.1"/>
    <property type="molecule type" value="Genomic_DNA"/>
</dbReference>
<gene>
    <name evidence="2" type="ORF">CAPSK01_000420</name>
</gene>
<comment type="caution">
    <text evidence="2">The sequence shown here is derived from an EMBL/GenBank/DDBJ whole genome shotgun (WGS) entry which is preliminary data.</text>
</comment>
<accession>A0A084Y5M7</accession>
<sequence length="130" mass="13222">MPSAVPTQANSIMTARRRVIRPAPGPATNCQTLVTSDGTTSNAAAWTGAITSPRASIATVGRPMPTTPLTQPASRNTSPTKTRAVCESMAVFLGRVGSAHCTGPAARASHEPLSRLANSGSSGSGRPRVA</sequence>
<evidence type="ECO:0000256" key="1">
    <source>
        <dbReference type="SAM" id="MobiDB-lite"/>
    </source>
</evidence>
<protein>
    <submittedName>
        <fullName evidence="2">Uncharacterized protein</fullName>
    </submittedName>
</protein>